<evidence type="ECO:0000313" key="4">
    <source>
        <dbReference type="Proteomes" id="UP001222770"/>
    </source>
</evidence>
<sequence>MSKKLRIASAISVAATLFSTLFASAGSGAKAQDLQLQVAEAPGASAITRNSAIAAPVPTIEAAPQPEVHNAVETDAVAPVAQSATSLADLVADTAVPAALSREMECLAGAIYFEAKSETLAGQLAVGRVIVARANSGRFPTSYCGVVLQPSQFSFVRGRAIPAVNRDSHAWQQAVKIAMIADKGSWKSPAEGAMFFHAASVSPSWGKTRVARIDNHIFYR</sequence>
<dbReference type="InterPro" id="IPR011105">
    <property type="entry name" value="Cell_wall_hydrolase_SleB"/>
</dbReference>
<dbReference type="Proteomes" id="UP001222770">
    <property type="component" value="Unassembled WGS sequence"/>
</dbReference>
<dbReference type="EMBL" id="JAROCY010000005">
    <property type="protein sequence ID" value="MDF8332979.1"/>
    <property type="molecule type" value="Genomic_DNA"/>
</dbReference>
<dbReference type="Pfam" id="PF07486">
    <property type="entry name" value="Hydrolase_2"/>
    <property type="match status" value="1"/>
</dbReference>
<evidence type="ECO:0000259" key="2">
    <source>
        <dbReference type="Pfam" id="PF07486"/>
    </source>
</evidence>
<gene>
    <name evidence="3" type="ORF">POM99_07190</name>
</gene>
<evidence type="ECO:0000256" key="1">
    <source>
        <dbReference type="SAM" id="SignalP"/>
    </source>
</evidence>
<protein>
    <submittedName>
        <fullName evidence="3">Cell wall hydrolase</fullName>
    </submittedName>
</protein>
<keyword evidence="1" id="KW-0732">Signal</keyword>
<comment type="caution">
    <text evidence="3">The sequence shown here is derived from an EMBL/GenBank/DDBJ whole genome shotgun (WGS) entry which is preliminary data.</text>
</comment>
<feature type="chain" id="PRO_5046548139" evidence="1">
    <location>
        <begin position="26"/>
        <end position="220"/>
    </location>
</feature>
<feature type="signal peptide" evidence="1">
    <location>
        <begin position="1"/>
        <end position="25"/>
    </location>
</feature>
<proteinExistence type="predicted"/>
<reference evidence="3 4" key="1">
    <citation type="submission" date="2023-03" db="EMBL/GenBank/DDBJ databases">
        <title>Novosphingobium cyanobacteriorum sp. nov., isolated from a eutrophic reservoir during the Microcystis bloom period.</title>
        <authorList>
            <person name="Kang M."/>
            <person name="Le V."/>
            <person name="Ko S.-R."/>
            <person name="Lee S.-A."/>
            <person name="Ahn C.-Y."/>
        </authorList>
    </citation>
    <scope>NUCLEOTIDE SEQUENCE [LARGE SCALE GENOMIC DNA]</scope>
    <source>
        <strain evidence="3 4">HBC54</strain>
    </source>
</reference>
<keyword evidence="4" id="KW-1185">Reference proteome</keyword>
<dbReference type="RefSeq" id="WP_277276202.1">
    <property type="nucleotide sequence ID" value="NZ_JAROCY010000005.1"/>
</dbReference>
<accession>A0ABT6CGC1</accession>
<feature type="domain" description="Cell wall hydrolase SleB" evidence="2">
    <location>
        <begin position="118"/>
        <end position="219"/>
    </location>
</feature>
<organism evidence="3 4">
    <name type="scientific">Novosphingobium cyanobacteriorum</name>
    <dbReference type="NCBI Taxonomy" id="3024215"/>
    <lineage>
        <taxon>Bacteria</taxon>
        <taxon>Pseudomonadati</taxon>
        <taxon>Pseudomonadota</taxon>
        <taxon>Alphaproteobacteria</taxon>
        <taxon>Sphingomonadales</taxon>
        <taxon>Sphingomonadaceae</taxon>
        <taxon>Novosphingobium</taxon>
    </lineage>
</organism>
<keyword evidence="3" id="KW-0378">Hydrolase</keyword>
<name>A0ABT6CGC1_9SPHN</name>
<evidence type="ECO:0000313" key="3">
    <source>
        <dbReference type="EMBL" id="MDF8332979.1"/>
    </source>
</evidence>
<dbReference type="GO" id="GO:0016787">
    <property type="term" value="F:hydrolase activity"/>
    <property type="evidence" value="ECO:0007669"/>
    <property type="project" value="UniProtKB-KW"/>
</dbReference>
<dbReference type="Gene3D" id="1.10.10.2520">
    <property type="entry name" value="Cell wall hydrolase SleB, domain 1"/>
    <property type="match status" value="1"/>
</dbReference>
<dbReference type="InterPro" id="IPR042047">
    <property type="entry name" value="SleB_dom1"/>
</dbReference>